<reference evidence="2" key="2">
    <citation type="submission" date="2022-10" db="EMBL/GenBank/DDBJ databases">
        <authorList>
            <consortium name="ENA_rothamsted_submissions"/>
            <consortium name="culmorum"/>
            <person name="King R."/>
        </authorList>
    </citation>
    <scope>NUCLEOTIDE SEQUENCE</scope>
</reference>
<dbReference type="Proteomes" id="UP001154329">
    <property type="component" value="Chromosome 2"/>
</dbReference>
<dbReference type="EMBL" id="OU899035">
    <property type="protein sequence ID" value="CAH1720604.1"/>
    <property type="molecule type" value="Genomic_DNA"/>
</dbReference>
<dbReference type="AlphaFoldDB" id="A0A9P0IWM0"/>
<gene>
    <name evidence="2" type="ORF">APHIGO_LOCUS4051</name>
</gene>
<organism evidence="2 3">
    <name type="scientific">Aphis gossypii</name>
    <name type="common">Cotton aphid</name>
    <dbReference type="NCBI Taxonomy" id="80765"/>
    <lineage>
        <taxon>Eukaryota</taxon>
        <taxon>Metazoa</taxon>
        <taxon>Ecdysozoa</taxon>
        <taxon>Arthropoda</taxon>
        <taxon>Hexapoda</taxon>
        <taxon>Insecta</taxon>
        <taxon>Pterygota</taxon>
        <taxon>Neoptera</taxon>
        <taxon>Paraneoptera</taxon>
        <taxon>Hemiptera</taxon>
        <taxon>Sternorrhyncha</taxon>
        <taxon>Aphidomorpha</taxon>
        <taxon>Aphidoidea</taxon>
        <taxon>Aphididae</taxon>
        <taxon>Aphidini</taxon>
        <taxon>Aphis</taxon>
        <taxon>Aphis</taxon>
    </lineage>
</organism>
<dbReference type="InterPro" id="IPR040676">
    <property type="entry name" value="DUF5641"/>
</dbReference>
<dbReference type="PANTHER" id="PTHR47331">
    <property type="entry name" value="PHD-TYPE DOMAIN-CONTAINING PROTEIN"/>
    <property type="match status" value="1"/>
</dbReference>
<accession>A0A9P0IWM0</accession>
<reference evidence="2" key="1">
    <citation type="submission" date="2022-02" db="EMBL/GenBank/DDBJ databases">
        <authorList>
            <person name="King R."/>
        </authorList>
    </citation>
    <scope>NUCLEOTIDE SEQUENCE</scope>
</reference>
<proteinExistence type="predicted"/>
<evidence type="ECO:0000313" key="3">
    <source>
        <dbReference type="Proteomes" id="UP001154329"/>
    </source>
</evidence>
<sequence length="97" mass="11355">MGEHTFTLKEFNTILCRVEAILNSRPFTPSSTDPNEIDYLSPGHFLIGQALLAPLEEDIAPTQYSLNNRWKLLNQCAQAFWRRWRDEYLQTLQTRGR</sequence>
<evidence type="ECO:0000313" key="2">
    <source>
        <dbReference type="EMBL" id="CAH1720604.1"/>
    </source>
</evidence>
<dbReference type="Pfam" id="PF18701">
    <property type="entry name" value="DUF5641"/>
    <property type="match status" value="1"/>
</dbReference>
<keyword evidence="3" id="KW-1185">Reference proteome</keyword>
<protein>
    <recommendedName>
        <fullName evidence="1">DUF5641 domain-containing protein</fullName>
    </recommendedName>
</protein>
<feature type="domain" description="DUF5641" evidence="1">
    <location>
        <begin position="68"/>
        <end position="96"/>
    </location>
</feature>
<name>A0A9P0IWM0_APHGO</name>
<evidence type="ECO:0000259" key="1">
    <source>
        <dbReference type="Pfam" id="PF18701"/>
    </source>
</evidence>